<organism evidence="3 4">
    <name type="scientific">Hasllibacter halocynthiae</name>
    <dbReference type="NCBI Taxonomy" id="595589"/>
    <lineage>
        <taxon>Bacteria</taxon>
        <taxon>Pseudomonadati</taxon>
        <taxon>Pseudomonadota</taxon>
        <taxon>Alphaproteobacteria</taxon>
        <taxon>Rhodobacterales</taxon>
        <taxon>Roseobacteraceae</taxon>
        <taxon>Hasllibacter</taxon>
    </lineage>
</organism>
<name>A0A2T0X2M6_9RHOB</name>
<dbReference type="InterPro" id="IPR036429">
    <property type="entry name" value="SpoA-like_sf"/>
</dbReference>
<dbReference type="RefSeq" id="WP_106160808.1">
    <property type="nucleotide sequence ID" value="NZ_PVTT01000002.1"/>
</dbReference>
<dbReference type="Proteomes" id="UP000238801">
    <property type="component" value="Unassembled WGS sequence"/>
</dbReference>
<evidence type="ECO:0000256" key="1">
    <source>
        <dbReference type="ARBA" id="ARBA00009226"/>
    </source>
</evidence>
<gene>
    <name evidence="3" type="ORF">BCF33_2063</name>
</gene>
<keyword evidence="3" id="KW-0966">Cell projection</keyword>
<dbReference type="InterPro" id="IPR001543">
    <property type="entry name" value="FliN-like_C"/>
</dbReference>
<dbReference type="GO" id="GO:0006935">
    <property type="term" value="P:chemotaxis"/>
    <property type="evidence" value="ECO:0007669"/>
    <property type="project" value="InterPro"/>
</dbReference>
<proteinExistence type="inferred from homology"/>
<dbReference type="Pfam" id="PF01052">
    <property type="entry name" value="FliMN_C"/>
    <property type="match status" value="1"/>
</dbReference>
<dbReference type="OrthoDB" id="9790303at2"/>
<keyword evidence="4" id="KW-1185">Reference proteome</keyword>
<feature type="domain" description="Flagellar motor switch protein FliN-like C-terminal" evidence="2">
    <location>
        <begin position="7"/>
        <end position="61"/>
    </location>
</feature>
<dbReference type="Gene3D" id="2.30.330.10">
    <property type="entry name" value="SpoA-like"/>
    <property type="match status" value="1"/>
</dbReference>
<keyword evidence="3" id="KW-0282">Flagellum</keyword>
<dbReference type="SUPFAM" id="SSF101801">
    <property type="entry name" value="Surface presentation of antigens (SPOA)"/>
    <property type="match status" value="1"/>
</dbReference>
<dbReference type="EMBL" id="PVTT01000002">
    <property type="protein sequence ID" value="PRY93196.1"/>
    <property type="molecule type" value="Genomic_DNA"/>
</dbReference>
<dbReference type="GO" id="GO:0009425">
    <property type="term" value="C:bacterial-type flagellum basal body"/>
    <property type="evidence" value="ECO:0007669"/>
    <property type="project" value="InterPro"/>
</dbReference>
<dbReference type="InterPro" id="IPR001172">
    <property type="entry name" value="FliN_T3SS_HrcQb"/>
</dbReference>
<comment type="caution">
    <text evidence="3">The sequence shown here is derived from an EMBL/GenBank/DDBJ whole genome shotgun (WGS) entry which is preliminary data.</text>
</comment>
<protein>
    <submittedName>
        <fullName evidence="3">Flagellar motor switch protein FliN/FliY</fullName>
    </submittedName>
</protein>
<accession>A0A2T0X2M6</accession>
<dbReference type="PRINTS" id="PR00956">
    <property type="entry name" value="FLGMOTORFLIN"/>
</dbReference>
<dbReference type="AlphaFoldDB" id="A0A2T0X2M6"/>
<dbReference type="GO" id="GO:0003774">
    <property type="term" value="F:cytoskeletal motor activity"/>
    <property type="evidence" value="ECO:0007669"/>
    <property type="project" value="InterPro"/>
</dbReference>
<keyword evidence="3" id="KW-0969">Cilium</keyword>
<comment type="similarity">
    <text evidence="1">Belongs to the FliN/MopA/SpaO family.</text>
</comment>
<reference evidence="3 4" key="1">
    <citation type="submission" date="2018-03" db="EMBL/GenBank/DDBJ databases">
        <title>Genomic Encyclopedia of Archaeal and Bacterial Type Strains, Phase II (KMG-II): from individual species to whole genera.</title>
        <authorList>
            <person name="Goeker M."/>
        </authorList>
    </citation>
    <scope>NUCLEOTIDE SEQUENCE [LARGE SCALE GENOMIC DNA]</scope>
    <source>
        <strain evidence="3 4">DSM 29318</strain>
    </source>
</reference>
<evidence type="ECO:0000313" key="3">
    <source>
        <dbReference type="EMBL" id="PRY93196.1"/>
    </source>
</evidence>
<evidence type="ECO:0000259" key="2">
    <source>
        <dbReference type="Pfam" id="PF01052"/>
    </source>
</evidence>
<evidence type="ECO:0000313" key="4">
    <source>
        <dbReference type="Proteomes" id="UP000238801"/>
    </source>
</evidence>
<dbReference type="GO" id="GO:0071973">
    <property type="term" value="P:bacterial-type flagellum-dependent cell motility"/>
    <property type="evidence" value="ECO:0007669"/>
    <property type="project" value="InterPro"/>
</dbReference>
<sequence length="80" mass="8492">MADRAAFSDMPIEVTIALGNARPTLGELMALTDGSVLPLDRGVEDPVDLFVGERLIGRGILEEGPDGEGLQVRLVEVSDD</sequence>